<accession>A0AAW0G8M0</accession>
<dbReference type="Proteomes" id="UP001385951">
    <property type="component" value="Unassembled WGS sequence"/>
</dbReference>
<protein>
    <submittedName>
        <fullName evidence="2">Uncharacterized protein</fullName>
    </submittedName>
</protein>
<evidence type="ECO:0000313" key="2">
    <source>
        <dbReference type="EMBL" id="KAK7686328.1"/>
    </source>
</evidence>
<sequence>MSGGVMLGLPSKRQQRRLERQEHRRTHTNPPMAQATEPFVDTPIRPGSSFSSSVYLPRRCASTIDLSTALPDDDVDVFHQNMQSTPDKPRSLGSLLAKKLFNINPDDSGYGFGLGRSKDTLRMPMHNHLQTNP</sequence>
<reference evidence="2 3" key="1">
    <citation type="submission" date="2022-09" db="EMBL/GenBank/DDBJ databases">
        <authorList>
            <person name="Palmer J.M."/>
        </authorList>
    </citation>
    <scope>NUCLEOTIDE SEQUENCE [LARGE SCALE GENOMIC DNA]</scope>
    <source>
        <strain evidence="2 3">DSM 7382</strain>
    </source>
</reference>
<feature type="region of interest" description="Disordered" evidence="1">
    <location>
        <begin position="1"/>
        <end position="44"/>
    </location>
</feature>
<dbReference type="AlphaFoldDB" id="A0AAW0G8M0"/>
<proteinExistence type="predicted"/>
<comment type="caution">
    <text evidence="2">The sequence shown here is derived from an EMBL/GenBank/DDBJ whole genome shotgun (WGS) entry which is preliminary data.</text>
</comment>
<dbReference type="EMBL" id="JASBNA010000017">
    <property type="protein sequence ID" value="KAK7686328.1"/>
    <property type="molecule type" value="Genomic_DNA"/>
</dbReference>
<keyword evidence="3" id="KW-1185">Reference proteome</keyword>
<gene>
    <name evidence="2" type="ORF">QCA50_010552</name>
</gene>
<name>A0AAW0G8M0_9APHY</name>
<evidence type="ECO:0000256" key="1">
    <source>
        <dbReference type="SAM" id="MobiDB-lite"/>
    </source>
</evidence>
<evidence type="ECO:0000313" key="3">
    <source>
        <dbReference type="Proteomes" id="UP001385951"/>
    </source>
</evidence>
<organism evidence="2 3">
    <name type="scientific">Cerrena zonata</name>
    <dbReference type="NCBI Taxonomy" id="2478898"/>
    <lineage>
        <taxon>Eukaryota</taxon>
        <taxon>Fungi</taxon>
        <taxon>Dikarya</taxon>
        <taxon>Basidiomycota</taxon>
        <taxon>Agaricomycotina</taxon>
        <taxon>Agaricomycetes</taxon>
        <taxon>Polyporales</taxon>
        <taxon>Cerrenaceae</taxon>
        <taxon>Cerrena</taxon>
    </lineage>
</organism>